<evidence type="ECO:0000256" key="4">
    <source>
        <dbReference type="ARBA" id="ARBA00022692"/>
    </source>
</evidence>
<feature type="transmembrane region" description="Helical" evidence="7">
    <location>
        <begin position="250"/>
        <end position="269"/>
    </location>
</feature>
<feature type="transmembrane region" description="Helical" evidence="7">
    <location>
        <begin position="111"/>
        <end position="131"/>
    </location>
</feature>
<keyword evidence="12" id="KW-1185">Reference proteome</keyword>
<evidence type="ECO:0000313" key="10">
    <source>
        <dbReference type="EMBL" id="KRU10778.1"/>
    </source>
</evidence>
<evidence type="ECO:0000256" key="2">
    <source>
        <dbReference type="ARBA" id="ARBA00022448"/>
    </source>
</evidence>
<protein>
    <submittedName>
        <fullName evidence="10">ABC-type transporter, integral membrane subunit</fullName>
    </submittedName>
    <submittedName>
        <fullName evidence="9">Putative starch degradation products transport system permease protein AmyC</fullName>
    </submittedName>
</protein>
<dbReference type="CDD" id="cd06261">
    <property type="entry name" value="TM_PBP2"/>
    <property type="match status" value="1"/>
</dbReference>
<comment type="subcellular location">
    <subcellularLocation>
        <location evidence="1 7">Cell membrane</location>
        <topology evidence="1 7">Multi-pass membrane protein</topology>
    </subcellularLocation>
</comment>
<evidence type="ECO:0000256" key="1">
    <source>
        <dbReference type="ARBA" id="ARBA00004651"/>
    </source>
</evidence>
<dbReference type="KEGG" id="cpat:CLPA_c31600"/>
<keyword evidence="6 7" id="KW-0472">Membrane</keyword>
<dbReference type="Gene3D" id="1.10.3720.10">
    <property type="entry name" value="MetI-like"/>
    <property type="match status" value="1"/>
</dbReference>
<dbReference type="GO" id="GO:0005886">
    <property type="term" value="C:plasma membrane"/>
    <property type="evidence" value="ECO:0007669"/>
    <property type="project" value="UniProtKB-SubCell"/>
</dbReference>
<feature type="transmembrane region" description="Helical" evidence="7">
    <location>
        <begin position="187"/>
        <end position="212"/>
    </location>
</feature>
<evidence type="ECO:0000256" key="5">
    <source>
        <dbReference type="ARBA" id="ARBA00022989"/>
    </source>
</evidence>
<evidence type="ECO:0000259" key="8">
    <source>
        <dbReference type="PROSITE" id="PS50928"/>
    </source>
</evidence>
<gene>
    <name evidence="9" type="primary">amyC</name>
    <name evidence="9" type="ORF">CLPA_c31600</name>
    <name evidence="10" type="ORF">CP6013_00025</name>
</gene>
<feature type="domain" description="ABC transmembrane type-1" evidence="8">
    <location>
        <begin position="76"/>
        <end position="269"/>
    </location>
</feature>
<keyword evidence="3" id="KW-1003">Cell membrane</keyword>
<dbReference type="Proteomes" id="UP000028042">
    <property type="component" value="Unassembled WGS sequence"/>
</dbReference>
<evidence type="ECO:0000313" key="9">
    <source>
        <dbReference type="EMBL" id="AJA53214.1"/>
    </source>
</evidence>
<accession>A0A0H3J5F6</accession>
<dbReference type="EMBL" id="CP009268">
    <property type="protein sequence ID" value="AJA53214.1"/>
    <property type="molecule type" value="Genomic_DNA"/>
</dbReference>
<evidence type="ECO:0000313" key="11">
    <source>
        <dbReference type="Proteomes" id="UP000028042"/>
    </source>
</evidence>
<evidence type="ECO:0000256" key="3">
    <source>
        <dbReference type="ARBA" id="ARBA00022475"/>
    </source>
</evidence>
<organism evidence="9 12">
    <name type="scientific">Clostridium pasteurianum DSM 525 = ATCC 6013</name>
    <dbReference type="NCBI Taxonomy" id="1262449"/>
    <lineage>
        <taxon>Bacteria</taxon>
        <taxon>Bacillati</taxon>
        <taxon>Bacillota</taxon>
        <taxon>Clostridia</taxon>
        <taxon>Eubacteriales</taxon>
        <taxon>Clostridiaceae</taxon>
        <taxon>Clostridium</taxon>
    </lineage>
</organism>
<comment type="similarity">
    <text evidence="7">Belongs to the binding-protein-dependent transport system permease family.</text>
</comment>
<dbReference type="EMBL" id="JPGY02000001">
    <property type="protein sequence ID" value="KRU10778.1"/>
    <property type="molecule type" value="Genomic_DNA"/>
</dbReference>
<dbReference type="GO" id="GO:0055085">
    <property type="term" value="P:transmembrane transport"/>
    <property type="evidence" value="ECO:0007669"/>
    <property type="project" value="InterPro"/>
</dbReference>
<reference evidence="10" key="2">
    <citation type="submission" date="2015-10" db="EMBL/GenBank/DDBJ databases">
        <title>Improved Draft Genome Sequence of Clostridium pasteurianum Strain ATCC 6013 (DSM 525) Using a Hybrid Next-Generation Sequencing Approach.</title>
        <authorList>
            <person name="Pyne M.E."/>
            <person name="Utturkar S.M."/>
            <person name="Brown S.D."/>
            <person name="Moo-Young M."/>
            <person name="Chung D.A."/>
            <person name="Chou P.C."/>
        </authorList>
    </citation>
    <scope>NUCLEOTIDE SEQUENCE</scope>
    <source>
        <strain evidence="10">ATCC 6013</strain>
    </source>
</reference>
<dbReference type="PROSITE" id="PS50928">
    <property type="entry name" value="ABC_TM1"/>
    <property type="match status" value="1"/>
</dbReference>
<feature type="transmembrane region" description="Helical" evidence="7">
    <location>
        <begin position="143"/>
        <end position="166"/>
    </location>
</feature>
<feature type="transmembrane region" description="Helical" evidence="7">
    <location>
        <begin position="76"/>
        <end position="99"/>
    </location>
</feature>
<dbReference type="AlphaFoldDB" id="A0A0H3J5F6"/>
<dbReference type="eggNOG" id="COG0395">
    <property type="taxonomic scope" value="Bacteria"/>
</dbReference>
<keyword evidence="5 7" id="KW-1133">Transmembrane helix</keyword>
<proteinExistence type="inferred from homology"/>
<reference evidence="9 12" key="1">
    <citation type="journal article" date="2015" name="Genome Announc.">
        <title>Complete Genome Sequence of the Nitrogen-Fixing and Solvent-Producing Clostridium pasteurianum DSM 525.</title>
        <authorList>
            <person name="Poehlein A."/>
            <person name="Grosse-Honebrink A."/>
            <person name="Zhang Y."/>
            <person name="Minton N.P."/>
            <person name="Daniel R."/>
        </authorList>
    </citation>
    <scope>NUCLEOTIDE SEQUENCE [LARGE SCALE GENOMIC DNA]</scope>
    <source>
        <strain evidence="9">DSM 525</strain>
        <strain evidence="12">DSM 525 / ATCC 6013</strain>
    </source>
</reference>
<evidence type="ECO:0000313" key="12">
    <source>
        <dbReference type="Proteomes" id="UP000030905"/>
    </source>
</evidence>
<dbReference type="PATRIC" id="fig|1262449.3.peg.2431"/>
<dbReference type="InterPro" id="IPR035906">
    <property type="entry name" value="MetI-like_sf"/>
</dbReference>
<dbReference type="Proteomes" id="UP000030905">
    <property type="component" value="Chromosome"/>
</dbReference>
<dbReference type="PANTHER" id="PTHR43744:SF3">
    <property type="entry name" value="LACTOSE TRANSPORT SYSTEM PERMEASE PROTEIN LACG"/>
    <property type="match status" value="1"/>
</dbReference>
<dbReference type="GeneID" id="93075268"/>
<dbReference type="PANTHER" id="PTHR43744">
    <property type="entry name" value="ABC TRANSPORTER PERMEASE PROTEIN MG189-RELATED-RELATED"/>
    <property type="match status" value="1"/>
</dbReference>
<dbReference type="Pfam" id="PF00528">
    <property type="entry name" value="BPD_transp_1"/>
    <property type="match status" value="1"/>
</dbReference>
<dbReference type="RefSeq" id="WP_003445650.1">
    <property type="nucleotide sequence ID" value="NZ_ANZB01000007.1"/>
</dbReference>
<dbReference type="SUPFAM" id="SSF161098">
    <property type="entry name" value="MetI-like"/>
    <property type="match status" value="1"/>
</dbReference>
<dbReference type="KEGG" id="cpae:CPAST_c31600"/>
<feature type="transmembrane region" description="Helical" evidence="7">
    <location>
        <begin position="16"/>
        <end position="38"/>
    </location>
</feature>
<keyword evidence="2 7" id="KW-0813">Transport</keyword>
<evidence type="ECO:0000256" key="7">
    <source>
        <dbReference type="RuleBase" id="RU363032"/>
    </source>
</evidence>
<evidence type="ECO:0000256" key="6">
    <source>
        <dbReference type="ARBA" id="ARBA00023136"/>
    </source>
</evidence>
<reference evidence="10 11" key="3">
    <citation type="journal article" name="Genome Announc.">
        <title>Improved Draft Genome Sequence of Clostridium pasteurianum Strain ATCC 6013 (DSM 525) Using a Hybrid Next-Generation Sequencing Approach.</title>
        <authorList>
            <person name="Pyne M.E."/>
            <person name="Utturkar S."/>
            <person name="Brown S.D."/>
            <person name="Moo-Young M."/>
            <person name="Chung D.A."/>
            <person name="Chou C.P."/>
        </authorList>
    </citation>
    <scope>NUCLEOTIDE SEQUENCE [LARGE SCALE GENOMIC DNA]</scope>
    <source>
        <strain evidence="10 11">ATCC 6013</strain>
    </source>
</reference>
<sequence length="284" mass="31630">MKSIKTMGNKKKIKNYIIYIVLGLGAIYTLFPLLFLFINSFKGQSQIVSSPLSLPKNWSLVYIKNAFEQIHLFSSLGYTILITVLAVGLIVIVSSFTAWIMVRSKSKLSNILFLIFTGAMLIPFQSLMYPLISFMDALHLKNIGGLIIMYGGFGLSLSVFLYHGFLKSVPASLEEAAIIDGANVFQVFFKVIFPLVKPTTVTVIILNAVWIWNDYLLPFLVLGNSGKKTLTLSLYYAKNLSGQYGNPWELVFPSVFIVIIPIIILFLFLQKYIIAGVADGAEKG</sequence>
<name>A0A0H3J5F6_CLOPA</name>
<keyword evidence="4 7" id="KW-0812">Transmembrane</keyword>
<dbReference type="InterPro" id="IPR000515">
    <property type="entry name" value="MetI-like"/>
</dbReference>